<evidence type="ECO:0000256" key="1">
    <source>
        <dbReference type="SAM" id="MobiDB-lite"/>
    </source>
</evidence>
<name>A0A841FSJ8_9ACTN</name>
<protein>
    <recommendedName>
        <fullName evidence="2">DUF7489 domain-containing protein</fullName>
    </recommendedName>
</protein>
<evidence type="ECO:0000313" key="4">
    <source>
        <dbReference type="Proteomes" id="UP000548476"/>
    </source>
</evidence>
<dbReference type="EMBL" id="JACHGT010000010">
    <property type="protein sequence ID" value="MBB6036728.1"/>
    <property type="molecule type" value="Genomic_DNA"/>
</dbReference>
<dbReference type="Proteomes" id="UP000548476">
    <property type="component" value="Unassembled WGS sequence"/>
</dbReference>
<evidence type="ECO:0000259" key="2">
    <source>
        <dbReference type="Pfam" id="PF24315"/>
    </source>
</evidence>
<feature type="domain" description="DUF7489" evidence="2">
    <location>
        <begin position="8"/>
        <end position="72"/>
    </location>
</feature>
<dbReference type="Pfam" id="PF24315">
    <property type="entry name" value="DUF7489"/>
    <property type="match status" value="1"/>
</dbReference>
<dbReference type="InterPro" id="IPR055912">
    <property type="entry name" value="DUF7489"/>
</dbReference>
<proteinExistence type="predicted"/>
<gene>
    <name evidence="3" type="ORF">HNR73_004601</name>
</gene>
<reference evidence="3 4" key="1">
    <citation type="submission" date="2020-08" db="EMBL/GenBank/DDBJ databases">
        <title>Genomic Encyclopedia of Type Strains, Phase IV (KMG-IV): sequencing the most valuable type-strain genomes for metagenomic binning, comparative biology and taxonomic classification.</title>
        <authorList>
            <person name="Goeker M."/>
        </authorList>
    </citation>
    <scope>NUCLEOTIDE SEQUENCE [LARGE SCALE GENOMIC DNA]</scope>
    <source>
        <strain evidence="3 4">YIM 65646</strain>
    </source>
</reference>
<accession>A0A841FSJ8</accession>
<dbReference type="AlphaFoldDB" id="A0A841FSJ8"/>
<organism evidence="3 4">
    <name type="scientific">Phytomonospora endophytica</name>
    <dbReference type="NCBI Taxonomy" id="714109"/>
    <lineage>
        <taxon>Bacteria</taxon>
        <taxon>Bacillati</taxon>
        <taxon>Actinomycetota</taxon>
        <taxon>Actinomycetes</taxon>
        <taxon>Micromonosporales</taxon>
        <taxon>Micromonosporaceae</taxon>
        <taxon>Phytomonospora</taxon>
    </lineage>
</organism>
<dbReference type="RefSeq" id="WP_184789572.1">
    <property type="nucleotide sequence ID" value="NZ_BONT01000058.1"/>
</dbReference>
<keyword evidence="4" id="KW-1185">Reference proteome</keyword>
<comment type="caution">
    <text evidence="3">The sequence shown here is derived from an EMBL/GenBank/DDBJ whole genome shotgun (WGS) entry which is preliminary data.</text>
</comment>
<sequence length="78" mass="8559">MFGRGKHKDEAWAGVVAGKERSSPDGQNMYHHVSVELADGQLKDVRVKGRLWRTLEVGDRLSKTAGENEPVKVDGTLG</sequence>
<evidence type="ECO:0000313" key="3">
    <source>
        <dbReference type="EMBL" id="MBB6036728.1"/>
    </source>
</evidence>
<feature type="region of interest" description="Disordered" evidence="1">
    <location>
        <begin position="1"/>
        <end position="27"/>
    </location>
</feature>